<evidence type="ECO:0000313" key="1">
    <source>
        <dbReference type="EMBL" id="KIP62686.1"/>
    </source>
</evidence>
<dbReference type="AlphaFoldDB" id="A0A0D0IW89"/>
<organism evidence="1 2">
    <name type="scientific">Prevotella pectinovora</name>
    <dbReference type="NCBI Taxonomy" id="1602169"/>
    <lineage>
        <taxon>Bacteria</taxon>
        <taxon>Pseudomonadati</taxon>
        <taxon>Bacteroidota</taxon>
        <taxon>Bacteroidia</taxon>
        <taxon>Bacteroidales</taxon>
        <taxon>Prevotellaceae</taxon>
        <taxon>Prevotella</taxon>
    </lineage>
</organism>
<proteinExistence type="predicted"/>
<reference evidence="1 2" key="1">
    <citation type="submission" date="2015-01" db="EMBL/GenBank/DDBJ databases">
        <title>Comparative genomics of non-oral Prevotella species.</title>
        <authorList>
            <person name="Accetto T."/>
            <person name="Nograsek B."/>
            <person name="Avgustin G."/>
        </authorList>
    </citation>
    <scope>NUCLEOTIDE SEQUENCE [LARGE SCALE GENOMIC DNA]</scope>
    <source>
        <strain evidence="1 2">P5-119</strain>
    </source>
</reference>
<dbReference type="EMBL" id="JXQK01000051">
    <property type="protein sequence ID" value="KIP62686.1"/>
    <property type="molecule type" value="Genomic_DNA"/>
</dbReference>
<keyword evidence="2" id="KW-1185">Reference proteome</keyword>
<sequence>MENIGKDKVLAAVVRTFFKYFTLGVIEGKSADSSDMTVYEPKNVKKVMSEHIEDVSRIFNQEVFFAISRINYVEEELERELQAFVAAGNKTTPMDLMRFACRSDEFYDVMVSEYKRNFESLLCGSFATLSKACEGFTECEALGSIAVDMAENIINRIAHQAYGEGKKLVAE</sequence>
<dbReference type="STRING" id="1602171.ST44_05490"/>
<evidence type="ECO:0000313" key="2">
    <source>
        <dbReference type="Proteomes" id="UP000032046"/>
    </source>
</evidence>
<comment type="caution">
    <text evidence="1">The sequence shown here is derived from an EMBL/GenBank/DDBJ whole genome shotgun (WGS) entry which is preliminary data.</text>
</comment>
<gene>
    <name evidence="1" type="ORF">ST44_05490</name>
</gene>
<name>A0A0D0IW89_9BACT</name>
<dbReference type="Proteomes" id="UP000032046">
    <property type="component" value="Unassembled WGS sequence"/>
</dbReference>
<accession>A0A0D0IW89</accession>
<protein>
    <submittedName>
        <fullName evidence="1">Uncharacterized protein</fullName>
    </submittedName>
</protein>
<dbReference type="RefSeq" id="WP_042518787.1">
    <property type="nucleotide sequence ID" value="NZ_JXQK01000051.1"/>
</dbReference>